<dbReference type="RefSeq" id="WP_063340665.1">
    <property type="nucleotide sequence ID" value="NZ_LUKJ01000002.1"/>
</dbReference>
<dbReference type="OrthoDB" id="6913688at2"/>
<accession>A0A166QP18</accession>
<name>A0A166QP18_PSEFL</name>
<evidence type="ECO:0000313" key="2">
    <source>
        <dbReference type="Proteomes" id="UP000076489"/>
    </source>
</evidence>
<dbReference type="Proteomes" id="UP000076489">
    <property type="component" value="Unassembled WGS sequence"/>
</dbReference>
<sequence>MNLRVTEERDTFVYATSPINFGGISKEDMLIWMVSMAMTSNITGDSLFSFFVGCSALYAYKKATAKKAPGFLVYQMSVSFGNWENSTWAKKLPPVLGVLRAINRVSARVWIENGLIPSYTHCNVYEP</sequence>
<evidence type="ECO:0000313" key="1">
    <source>
        <dbReference type="EMBL" id="KZN20619.1"/>
    </source>
</evidence>
<comment type="caution">
    <text evidence="1">The sequence shown here is derived from an EMBL/GenBank/DDBJ whole genome shotgun (WGS) entry which is preliminary data.</text>
</comment>
<organism evidence="1 2">
    <name type="scientific">Pseudomonas fluorescens</name>
    <dbReference type="NCBI Taxonomy" id="294"/>
    <lineage>
        <taxon>Bacteria</taxon>
        <taxon>Pseudomonadati</taxon>
        <taxon>Pseudomonadota</taxon>
        <taxon>Gammaproteobacteria</taxon>
        <taxon>Pseudomonadales</taxon>
        <taxon>Pseudomonadaceae</taxon>
        <taxon>Pseudomonas</taxon>
    </lineage>
</organism>
<dbReference type="EMBL" id="LUKJ01000002">
    <property type="protein sequence ID" value="KZN20619.1"/>
    <property type="molecule type" value="Genomic_DNA"/>
</dbReference>
<dbReference type="AlphaFoldDB" id="A0A166QP18"/>
<reference evidence="2" key="1">
    <citation type="submission" date="2016-03" db="EMBL/GenBank/DDBJ databases">
        <authorList>
            <person name="Ray J."/>
            <person name="Price M."/>
            <person name="Deutschbauer A."/>
        </authorList>
    </citation>
    <scope>NUCLEOTIDE SEQUENCE [LARGE SCALE GENOMIC DNA]</scope>
    <source>
        <strain evidence="2">FW300-N1B4</strain>
    </source>
</reference>
<reference evidence="1 2" key="2">
    <citation type="journal article" date="2018" name="Nature">
        <title>Mutant phenotypes for thousands of bacterial genes of unknown function.</title>
        <authorList>
            <person name="Price M.N."/>
            <person name="Wetmore K.M."/>
            <person name="Waters R.J."/>
            <person name="Callaghan M."/>
            <person name="Ray J."/>
            <person name="Liu H."/>
            <person name="Kuehl J.V."/>
            <person name="Melnyk R.A."/>
            <person name="Lamson J.S."/>
            <person name="Suh Y."/>
            <person name="Carlson H.K."/>
            <person name="Esquivel Z."/>
            <person name="Sadeeshkumar H."/>
            <person name="Chakraborty R."/>
            <person name="Zane G.M."/>
            <person name="Rubin B.E."/>
            <person name="Wall J.D."/>
            <person name="Visel A."/>
            <person name="Bristow J."/>
            <person name="Blow M.J."/>
            <person name="Arkin A.P."/>
            <person name="Deutschbauer A.M."/>
        </authorList>
    </citation>
    <scope>NUCLEOTIDE SEQUENCE [LARGE SCALE GENOMIC DNA]</scope>
    <source>
        <strain evidence="1 2">FW300-N1B4</strain>
    </source>
</reference>
<proteinExistence type="predicted"/>
<gene>
    <name evidence="1" type="ORF">A1D17_03510</name>
</gene>
<protein>
    <submittedName>
        <fullName evidence="1">Uncharacterized protein</fullName>
    </submittedName>
</protein>